<evidence type="ECO:0000313" key="1">
    <source>
        <dbReference type="EMBL" id="KAA6321066.1"/>
    </source>
</evidence>
<name>A0A5J4QGH9_9EUKA</name>
<dbReference type="EMBL" id="SNRW01045353">
    <property type="protein sequence ID" value="KAA6321066.1"/>
    <property type="molecule type" value="Genomic_DNA"/>
</dbReference>
<proteinExistence type="predicted"/>
<accession>A0A5J4QGH9</accession>
<sequence length="155" mass="18084">MIEKDLQIIDQAPLLVVMLSMVLKKMQPKALSCLALVLRPTINLNELRRILGFQRPRNVIGAWTGAREEEDNLEQRKLFSEFIQMNGICYVPQNTTLKQSIQQQKNIINLNPKLQKDKAQQEQIEVDREISMIVDMKKTYDEMKQRKLIQSFSPT</sequence>
<protein>
    <submittedName>
        <fullName evidence="1">Uncharacterized protein</fullName>
    </submittedName>
</protein>
<gene>
    <name evidence="1" type="ORF">EZS28_054603</name>
</gene>
<organism evidence="1 2">
    <name type="scientific">Streblomastix strix</name>
    <dbReference type="NCBI Taxonomy" id="222440"/>
    <lineage>
        <taxon>Eukaryota</taxon>
        <taxon>Metamonada</taxon>
        <taxon>Preaxostyla</taxon>
        <taxon>Oxymonadida</taxon>
        <taxon>Streblomastigidae</taxon>
        <taxon>Streblomastix</taxon>
    </lineage>
</organism>
<dbReference type="AlphaFoldDB" id="A0A5J4QGH9"/>
<dbReference type="Proteomes" id="UP000324800">
    <property type="component" value="Unassembled WGS sequence"/>
</dbReference>
<comment type="caution">
    <text evidence="1">The sequence shown here is derived from an EMBL/GenBank/DDBJ whole genome shotgun (WGS) entry which is preliminary data.</text>
</comment>
<reference evidence="1 2" key="1">
    <citation type="submission" date="2019-03" db="EMBL/GenBank/DDBJ databases">
        <title>Single cell metagenomics reveals metabolic interactions within the superorganism composed of flagellate Streblomastix strix and complex community of Bacteroidetes bacteria on its surface.</title>
        <authorList>
            <person name="Treitli S.C."/>
            <person name="Kolisko M."/>
            <person name="Husnik F."/>
            <person name="Keeling P."/>
            <person name="Hampl V."/>
        </authorList>
    </citation>
    <scope>NUCLEOTIDE SEQUENCE [LARGE SCALE GENOMIC DNA]</scope>
    <source>
        <strain evidence="1">ST1C</strain>
    </source>
</reference>
<evidence type="ECO:0000313" key="2">
    <source>
        <dbReference type="Proteomes" id="UP000324800"/>
    </source>
</evidence>
<feature type="non-terminal residue" evidence="1">
    <location>
        <position position="155"/>
    </location>
</feature>